<dbReference type="Pfam" id="PF13447">
    <property type="entry name" value="Multi-haem_cyto"/>
    <property type="match status" value="1"/>
</dbReference>
<dbReference type="Gene3D" id="1.10.780.10">
    <property type="entry name" value="Hydroxylamine Oxidoreductase, Chain A, domain 1"/>
    <property type="match status" value="1"/>
</dbReference>
<dbReference type="InterPro" id="IPR036280">
    <property type="entry name" value="Multihaem_cyt_sf"/>
</dbReference>
<dbReference type="Proteomes" id="UP000280296">
    <property type="component" value="Unassembled WGS sequence"/>
</dbReference>
<evidence type="ECO:0000313" key="4">
    <source>
        <dbReference type="EMBL" id="RUL89644.1"/>
    </source>
</evidence>
<comment type="caution">
    <text evidence="4">The sequence shown here is derived from an EMBL/GenBank/DDBJ whole genome shotgun (WGS) entry which is preliminary data.</text>
</comment>
<reference evidence="4 5" key="2">
    <citation type="submission" date="2019-01" db="EMBL/GenBank/DDBJ databases">
        <title>Tautonia sociabilis, a novel thermotolerant planctomycete of Isosphaeraceae family, isolated from a 4000 m deep subterranean habitat.</title>
        <authorList>
            <person name="Kovaleva O.L."/>
            <person name="Elcheninov A.G."/>
            <person name="Van Heerden E."/>
            <person name="Toshchakov S.V."/>
            <person name="Novikov A."/>
            <person name="Bonch-Osmolovskaya E.A."/>
            <person name="Kublanov I.V."/>
        </authorList>
    </citation>
    <scope>NUCLEOTIDE SEQUENCE [LARGE SCALE GENOMIC DNA]</scope>
    <source>
        <strain evidence="4 5">GM2012</strain>
    </source>
</reference>
<sequence length="427" mass="46883">MSFRGVFVAVFLGTALIVAAFLLNARRPESEVRRPTPALVKANGRCAQCHEHETGAVIHEFEMSAHAAAGLNCLDCHTPLEGQEILPHKGFEIARQVTALNCAGCHKDQYDQYLRSRHAAPSWAAVTGSTDFTAEQIAFAEEHHPGWVDRDPNALAQLEGPAAITKGCQKCHDIGKPNADGSIGSCTSCHARHVASVELARTPQTCGQCHMGPDHSQLEIYNESKHGVLFTAQHAQMNLKADPETLSAADMPVPTCSTCHMSGIGERLDPTHDPGERLSYFLFADVSDRRDDFRRAQQNMKAACLECHTNNRIGSFYREAESVVKSTNSLVKQAREVIDGLRQDGLLTPAPFDEPIEFAYFDLWHYYGRTAKHGAFMGGADFVQWHGFYELVNKLAEIKHQAAELRGEVAADDAPSDADTDTDTDTE</sequence>
<feature type="transmembrane region" description="Helical" evidence="3">
    <location>
        <begin position="6"/>
        <end position="25"/>
    </location>
</feature>
<feature type="compositionally biased region" description="Acidic residues" evidence="2">
    <location>
        <begin position="410"/>
        <end position="427"/>
    </location>
</feature>
<dbReference type="OrthoDB" id="9780421at2"/>
<proteinExistence type="predicted"/>
<keyword evidence="1" id="KW-0732">Signal</keyword>
<dbReference type="AlphaFoldDB" id="A0A432MQ89"/>
<evidence type="ECO:0000256" key="3">
    <source>
        <dbReference type="SAM" id="Phobius"/>
    </source>
</evidence>
<name>A0A432MQ89_9BACT</name>
<accession>A0A432MQ89</accession>
<dbReference type="RefSeq" id="WP_126723319.1">
    <property type="nucleotide sequence ID" value="NZ_RYZH01000001.1"/>
</dbReference>
<gene>
    <name evidence="4" type="ORF">TsocGM_00275</name>
</gene>
<evidence type="ECO:0000256" key="1">
    <source>
        <dbReference type="ARBA" id="ARBA00022729"/>
    </source>
</evidence>
<dbReference type="SUPFAM" id="SSF48695">
    <property type="entry name" value="Multiheme cytochromes"/>
    <property type="match status" value="1"/>
</dbReference>
<dbReference type="PANTHER" id="PTHR35038">
    <property type="entry name" value="DISSIMILATORY SULFITE REDUCTASE SIRA"/>
    <property type="match status" value="1"/>
</dbReference>
<evidence type="ECO:0000256" key="2">
    <source>
        <dbReference type="SAM" id="MobiDB-lite"/>
    </source>
</evidence>
<protein>
    <submittedName>
        <fullName evidence="4">Nitrate reductase</fullName>
    </submittedName>
</protein>
<feature type="region of interest" description="Disordered" evidence="2">
    <location>
        <begin position="406"/>
        <end position="427"/>
    </location>
</feature>
<keyword evidence="3" id="KW-0472">Membrane</keyword>
<dbReference type="EMBL" id="RYZH01000001">
    <property type="protein sequence ID" value="RUL89644.1"/>
    <property type="molecule type" value="Genomic_DNA"/>
</dbReference>
<keyword evidence="3" id="KW-0812">Transmembrane</keyword>
<evidence type="ECO:0000313" key="5">
    <source>
        <dbReference type="Proteomes" id="UP000280296"/>
    </source>
</evidence>
<keyword evidence="5" id="KW-1185">Reference proteome</keyword>
<dbReference type="Gene3D" id="1.20.850.10">
    <property type="entry name" value="Hydroxylamine Oxidoreductase, Chain A, domain 2"/>
    <property type="match status" value="1"/>
</dbReference>
<keyword evidence="3" id="KW-1133">Transmembrane helix</keyword>
<dbReference type="InterPro" id="IPR051829">
    <property type="entry name" value="Multiheme_Cytochr_ET"/>
</dbReference>
<reference evidence="4 5" key="1">
    <citation type="submission" date="2018-12" db="EMBL/GenBank/DDBJ databases">
        <authorList>
            <person name="Toschakov S.V."/>
        </authorList>
    </citation>
    <scope>NUCLEOTIDE SEQUENCE [LARGE SCALE GENOMIC DNA]</scope>
    <source>
        <strain evidence="4 5">GM2012</strain>
    </source>
</reference>
<organism evidence="4 5">
    <name type="scientific">Tautonia sociabilis</name>
    <dbReference type="NCBI Taxonomy" id="2080755"/>
    <lineage>
        <taxon>Bacteria</taxon>
        <taxon>Pseudomonadati</taxon>
        <taxon>Planctomycetota</taxon>
        <taxon>Planctomycetia</taxon>
        <taxon>Isosphaerales</taxon>
        <taxon>Isosphaeraceae</taxon>
        <taxon>Tautonia</taxon>
    </lineage>
</organism>